<evidence type="ECO:0000256" key="1">
    <source>
        <dbReference type="SAM" id="MobiDB-lite"/>
    </source>
</evidence>
<feature type="region of interest" description="Disordered" evidence="1">
    <location>
        <begin position="227"/>
        <end position="287"/>
    </location>
</feature>
<feature type="compositionally biased region" description="Low complexity" evidence="1">
    <location>
        <begin position="69"/>
        <end position="87"/>
    </location>
</feature>
<name>A0A0D2LL30_HYPSF</name>
<sequence>MALLTSAFTSNISRTSNHTNSSHTQPNTPPFHNMKIPASSSIFLATLAISSSSSCLAAPAGDPSQMTTSASSNHISSIPSPSGSASHAGERIEEGSDNFNGRVGQIDSSHEVTRIVRELPVVGPMLAAVMRDPGNTRSLSSRDLSALQASAEEVRRALGTLVSLPGAPIARRAPGDVPIPIPVAAAGSAMAGALPVPVPAPVASLVNGALTTINGLVGELDIGGDPSFGDSSVSSSSADPTQTTEDNSSAASSTDYSSASASAAAPQAPPNTPAIPASPVKLPVRSV</sequence>
<feature type="region of interest" description="Disordered" evidence="1">
    <location>
        <begin position="55"/>
        <end position="105"/>
    </location>
</feature>
<accession>A0A0D2LL30</accession>
<organism evidence="2 3">
    <name type="scientific">Hypholoma sublateritium (strain FD-334 SS-4)</name>
    <dbReference type="NCBI Taxonomy" id="945553"/>
    <lineage>
        <taxon>Eukaryota</taxon>
        <taxon>Fungi</taxon>
        <taxon>Dikarya</taxon>
        <taxon>Basidiomycota</taxon>
        <taxon>Agaricomycotina</taxon>
        <taxon>Agaricomycetes</taxon>
        <taxon>Agaricomycetidae</taxon>
        <taxon>Agaricales</taxon>
        <taxon>Agaricineae</taxon>
        <taxon>Strophariaceae</taxon>
        <taxon>Hypholoma</taxon>
    </lineage>
</organism>
<feature type="compositionally biased region" description="Low complexity" evidence="1">
    <location>
        <begin position="227"/>
        <end position="239"/>
    </location>
</feature>
<evidence type="ECO:0000313" key="3">
    <source>
        <dbReference type="Proteomes" id="UP000054270"/>
    </source>
</evidence>
<feature type="compositionally biased region" description="Low complexity" evidence="1">
    <location>
        <begin position="9"/>
        <end position="26"/>
    </location>
</feature>
<dbReference type="Proteomes" id="UP000054270">
    <property type="component" value="Unassembled WGS sequence"/>
</dbReference>
<keyword evidence="3" id="KW-1185">Reference proteome</keyword>
<dbReference type="STRING" id="945553.A0A0D2LL30"/>
<dbReference type="AlphaFoldDB" id="A0A0D2LL30"/>
<dbReference type="EMBL" id="KN817521">
    <property type="protein sequence ID" value="KJA28567.1"/>
    <property type="molecule type" value="Genomic_DNA"/>
</dbReference>
<feature type="region of interest" description="Disordered" evidence="1">
    <location>
        <begin position="1"/>
        <end position="32"/>
    </location>
</feature>
<proteinExistence type="predicted"/>
<reference evidence="3" key="1">
    <citation type="submission" date="2014-04" db="EMBL/GenBank/DDBJ databases">
        <title>Evolutionary Origins and Diversification of the Mycorrhizal Mutualists.</title>
        <authorList>
            <consortium name="DOE Joint Genome Institute"/>
            <consortium name="Mycorrhizal Genomics Consortium"/>
            <person name="Kohler A."/>
            <person name="Kuo A."/>
            <person name="Nagy L.G."/>
            <person name="Floudas D."/>
            <person name="Copeland A."/>
            <person name="Barry K.W."/>
            <person name="Cichocki N."/>
            <person name="Veneault-Fourrey C."/>
            <person name="LaButti K."/>
            <person name="Lindquist E.A."/>
            <person name="Lipzen A."/>
            <person name="Lundell T."/>
            <person name="Morin E."/>
            <person name="Murat C."/>
            <person name="Riley R."/>
            <person name="Ohm R."/>
            <person name="Sun H."/>
            <person name="Tunlid A."/>
            <person name="Henrissat B."/>
            <person name="Grigoriev I.V."/>
            <person name="Hibbett D.S."/>
            <person name="Martin F."/>
        </authorList>
    </citation>
    <scope>NUCLEOTIDE SEQUENCE [LARGE SCALE GENOMIC DNA]</scope>
    <source>
        <strain evidence="3">FD-334 SS-4</strain>
    </source>
</reference>
<dbReference type="OMA" id="NMKIPAS"/>
<evidence type="ECO:0000313" key="2">
    <source>
        <dbReference type="EMBL" id="KJA28567.1"/>
    </source>
</evidence>
<gene>
    <name evidence="2" type="ORF">HYPSUDRAFT_713336</name>
</gene>
<protein>
    <submittedName>
        <fullName evidence="2">Uncharacterized protein</fullName>
    </submittedName>
</protein>
<feature type="compositionally biased region" description="Low complexity" evidence="1">
    <location>
        <begin position="248"/>
        <end position="266"/>
    </location>
</feature>